<protein>
    <submittedName>
        <fullName evidence="2">Zinc finger, C2H2</fullName>
    </submittedName>
</protein>
<feature type="region of interest" description="Disordered" evidence="1">
    <location>
        <begin position="1"/>
        <end position="39"/>
    </location>
</feature>
<evidence type="ECO:0000313" key="2">
    <source>
        <dbReference type="EMBL" id="QQK45974.1"/>
    </source>
</evidence>
<evidence type="ECO:0000313" key="3">
    <source>
        <dbReference type="Proteomes" id="UP000595662"/>
    </source>
</evidence>
<feature type="compositionally biased region" description="Low complexity" evidence="1">
    <location>
        <begin position="23"/>
        <end position="36"/>
    </location>
</feature>
<dbReference type="AlphaFoldDB" id="A0A7T6XRA3"/>
<sequence>MSTSQALSAEDNPDPGPDPSTVTDTGNSAGTGTGSTPQCSYWRARGSNEPPIFATPTKFLCDCPNHRVWQWPLGHAELIIAPCAFRCPYCREFNKVNRTRLMASNLRRHITKTHIEGAPFVFGTLVVAPGMQRRAATRTIDLTRQSRGFSSREDSSRHNERGNGRREDRYI</sequence>
<proteinExistence type="predicted"/>
<name>A0A7T6XRA3_PENDI</name>
<accession>A0A7T6XRA3</accession>
<evidence type="ECO:0000256" key="1">
    <source>
        <dbReference type="SAM" id="MobiDB-lite"/>
    </source>
</evidence>
<dbReference type="KEGG" id="pdp:PDIP_43120"/>
<dbReference type="EMBL" id="CP060777">
    <property type="protein sequence ID" value="QQK45974.1"/>
    <property type="molecule type" value="Genomic_DNA"/>
</dbReference>
<feature type="compositionally biased region" description="Basic and acidic residues" evidence="1">
    <location>
        <begin position="150"/>
        <end position="171"/>
    </location>
</feature>
<dbReference type="RefSeq" id="XP_014534602.2">
    <property type="nucleotide sequence ID" value="XM_014679116.2"/>
</dbReference>
<dbReference type="VEuPathDB" id="FungiDB:PDIP_43120"/>
<gene>
    <name evidence="2" type="ORF">Pdw03_0872</name>
</gene>
<organism evidence="2 3">
    <name type="scientific">Penicillium digitatum</name>
    <name type="common">Green mold</name>
    <dbReference type="NCBI Taxonomy" id="36651"/>
    <lineage>
        <taxon>Eukaryota</taxon>
        <taxon>Fungi</taxon>
        <taxon>Dikarya</taxon>
        <taxon>Ascomycota</taxon>
        <taxon>Pezizomycotina</taxon>
        <taxon>Eurotiomycetes</taxon>
        <taxon>Eurotiomycetidae</taxon>
        <taxon>Eurotiales</taxon>
        <taxon>Aspergillaceae</taxon>
        <taxon>Penicillium</taxon>
    </lineage>
</organism>
<reference evidence="2 3" key="1">
    <citation type="submission" date="2020-08" db="EMBL/GenBank/DDBJ databases">
        <title>The completed genome sequence of the pathogenic ascomycete fungus Penicillium digitatum.</title>
        <authorList>
            <person name="Wang M."/>
        </authorList>
    </citation>
    <scope>NUCLEOTIDE SEQUENCE [LARGE SCALE GENOMIC DNA]</scope>
    <source>
        <strain evidence="2 3">PdW03</strain>
    </source>
</reference>
<dbReference type="Proteomes" id="UP000595662">
    <property type="component" value="Chromosome 4"/>
</dbReference>
<dbReference type="GeneID" id="26232630"/>
<feature type="region of interest" description="Disordered" evidence="1">
    <location>
        <begin position="141"/>
        <end position="171"/>
    </location>
</feature>